<dbReference type="EMBL" id="PZQS01000004">
    <property type="protein sequence ID" value="PVD32647.1"/>
    <property type="molecule type" value="Genomic_DNA"/>
</dbReference>
<dbReference type="Proteomes" id="UP000245119">
    <property type="component" value="Linkage Group LG4"/>
</dbReference>
<organism evidence="2 3">
    <name type="scientific">Pomacea canaliculata</name>
    <name type="common">Golden apple snail</name>
    <dbReference type="NCBI Taxonomy" id="400727"/>
    <lineage>
        <taxon>Eukaryota</taxon>
        <taxon>Metazoa</taxon>
        <taxon>Spiralia</taxon>
        <taxon>Lophotrochozoa</taxon>
        <taxon>Mollusca</taxon>
        <taxon>Gastropoda</taxon>
        <taxon>Caenogastropoda</taxon>
        <taxon>Architaenioglossa</taxon>
        <taxon>Ampullarioidea</taxon>
        <taxon>Ampullariidae</taxon>
        <taxon>Pomacea</taxon>
    </lineage>
</organism>
<keyword evidence="3" id="KW-1185">Reference proteome</keyword>
<feature type="region of interest" description="Disordered" evidence="1">
    <location>
        <begin position="271"/>
        <end position="298"/>
    </location>
</feature>
<sequence>MCGQPLSSMSGCCMLSQGSLRCTEVTCPDGYYNVVSSSTGSDSETSSEDNEETSFLPSPIISPQWQISEDFPWSGGVLKATSYGVCLEVGQGAVDITDTVTIRGAVSTDLTNAYDVLPLPPDEVIVSPVVDGYVCTVCEEACVGYYKPPEVSLRALAKHVLRCNGKREVMVRLDLWDSRFFSPDIQQRLHVKELYPCRHQRPHNSMKWLLSDAKTNAPQEFECFIFVGYIDSGTPIAGSSFGNDQQKIIFMEYPQSVILPIRRAMKLDEDHPDSLRPLEQTGHGGLAEAKPSQTTHSENTNVKNLASLLQSSSLDSQTSSVNISQGCSMLRHESHSGHVRELSDTPTPNPVSIQHVNSINSLKLYVCTPPTRDEALGDLVFGADCGDTQERGSSLRNSVNRNITYPTPASDQIHL</sequence>
<gene>
    <name evidence="2" type="ORF">C0Q70_08091</name>
</gene>
<evidence type="ECO:0000313" key="2">
    <source>
        <dbReference type="EMBL" id="PVD32647.1"/>
    </source>
</evidence>
<comment type="caution">
    <text evidence="2">The sequence shown here is derived from an EMBL/GenBank/DDBJ whole genome shotgun (WGS) entry which is preliminary data.</text>
</comment>
<evidence type="ECO:0000256" key="1">
    <source>
        <dbReference type="SAM" id="MobiDB-lite"/>
    </source>
</evidence>
<dbReference type="OrthoDB" id="6148334at2759"/>
<feature type="region of interest" description="Disordered" evidence="1">
    <location>
        <begin position="389"/>
        <end position="415"/>
    </location>
</feature>
<evidence type="ECO:0000313" key="3">
    <source>
        <dbReference type="Proteomes" id="UP000245119"/>
    </source>
</evidence>
<reference evidence="2 3" key="1">
    <citation type="submission" date="2018-04" db="EMBL/GenBank/DDBJ databases">
        <title>The genome of golden apple snail Pomacea canaliculata provides insight into stress tolerance and invasive adaptation.</title>
        <authorList>
            <person name="Liu C."/>
            <person name="Liu B."/>
            <person name="Ren Y."/>
            <person name="Zhang Y."/>
            <person name="Wang H."/>
            <person name="Li S."/>
            <person name="Jiang F."/>
            <person name="Yin L."/>
            <person name="Zhang G."/>
            <person name="Qian W."/>
            <person name="Fan W."/>
        </authorList>
    </citation>
    <scope>NUCLEOTIDE SEQUENCE [LARGE SCALE GENOMIC DNA]</scope>
    <source>
        <strain evidence="2">SZHN2017</strain>
        <tissue evidence="2">Muscle</tissue>
    </source>
</reference>
<feature type="compositionally biased region" description="Polar residues" evidence="1">
    <location>
        <begin position="391"/>
        <end position="415"/>
    </location>
</feature>
<proteinExistence type="predicted"/>
<accession>A0A2T7PGW6</accession>
<dbReference type="AlphaFoldDB" id="A0A2T7PGW6"/>
<protein>
    <submittedName>
        <fullName evidence="2">Uncharacterized protein</fullName>
    </submittedName>
</protein>
<name>A0A2T7PGW6_POMCA</name>